<protein>
    <recommendedName>
        <fullName evidence="6">Chaperonin GroEL</fullName>
        <ecNumber evidence="6">5.6.1.7</ecNumber>
    </recommendedName>
    <alternativeName>
        <fullName evidence="6">60 kDa chaperonin</fullName>
    </alternativeName>
    <alternativeName>
        <fullName evidence="6">Chaperonin-60</fullName>
        <shortName evidence="6">Cpn60</shortName>
    </alternativeName>
</protein>
<comment type="similarity">
    <text evidence="1 6 7">Belongs to the chaperonin (HSP60) family.</text>
</comment>
<feature type="region of interest" description="Disordered" evidence="10">
    <location>
        <begin position="522"/>
        <end position="542"/>
    </location>
</feature>
<feature type="binding site" evidence="6">
    <location>
        <position position="495"/>
    </location>
    <ligand>
        <name>ATP</name>
        <dbReference type="ChEBI" id="CHEBI:30616"/>
    </ligand>
</feature>
<dbReference type="GO" id="GO:0051082">
    <property type="term" value="F:unfolded protein binding"/>
    <property type="evidence" value="ECO:0007669"/>
    <property type="project" value="UniProtKB-UniRule"/>
</dbReference>
<dbReference type="InterPro" id="IPR002423">
    <property type="entry name" value="Cpn60/GroEL/TCP-1"/>
</dbReference>
<dbReference type="HOGENOM" id="CLU_016503_3_0_4"/>
<dbReference type="AlphaFoldDB" id="A0A0B6S2H5"/>
<dbReference type="SUPFAM" id="SSF54849">
    <property type="entry name" value="GroEL-intermediate domain like"/>
    <property type="match status" value="1"/>
</dbReference>
<dbReference type="NCBIfam" id="NF000592">
    <property type="entry name" value="PRK00013.1"/>
    <property type="match status" value="1"/>
</dbReference>
<dbReference type="InterPro" id="IPR018370">
    <property type="entry name" value="Chaperonin_Cpn60_CS"/>
</dbReference>
<dbReference type="NCBIfam" id="NF009487">
    <property type="entry name" value="PRK12849.1"/>
    <property type="match status" value="1"/>
</dbReference>
<dbReference type="Gene3D" id="3.30.260.10">
    <property type="entry name" value="TCP-1-like chaperonin intermediate domain"/>
    <property type="match status" value="1"/>
</dbReference>
<dbReference type="InterPro" id="IPR001844">
    <property type="entry name" value="Cpn60/GroEL"/>
</dbReference>
<dbReference type="InterPro" id="IPR027409">
    <property type="entry name" value="GroEL-like_apical_dom_sf"/>
</dbReference>
<feature type="binding site" evidence="6">
    <location>
        <position position="415"/>
    </location>
    <ligand>
        <name>ATP</name>
        <dbReference type="ChEBI" id="CHEBI:30616"/>
    </ligand>
</feature>
<organism evidence="11 12">
    <name type="scientific">Burkholderia plantarii</name>
    <dbReference type="NCBI Taxonomy" id="41899"/>
    <lineage>
        <taxon>Bacteria</taxon>
        <taxon>Pseudomonadati</taxon>
        <taxon>Pseudomonadota</taxon>
        <taxon>Betaproteobacteria</taxon>
        <taxon>Burkholderiales</taxon>
        <taxon>Burkholderiaceae</taxon>
        <taxon>Burkholderia</taxon>
    </lineage>
</organism>
<dbReference type="GO" id="GO:0042026">
    <property type="term" value="P:protein refolding"/>
    <property type="evidence" value="ECO:0007669"/>
    <property type="project" value="UniProtKB-UniRule"/>
</dbReference>
<dbReference type="EMBL" id="CP002581">
    <property type="protein sequence ID" value="AJK48614.1"/>
    <property type="molecule type" value="Genomic_DNA"/>
</dbReference>
<dbReference type="Pfam" id="PF00118">
    <property type="entry name" value="Cpn60_TCP1"/>
    <property type="match status" value="1"/>
</dbReference>
<dbReference type="NCBIfam" id="NF009489">
    <property type="entry name" value="PRK12851.1"/>
    <property type="match status" value="1"/>
</dbReference>
<name>A0A0B6S2H5_BURPL</name>
<accession>A0A0B6S2H5</accession>
<evidence type="ECO:0000256" key="4">
    <source>
        <dbReference type="ARBA" id="ARBA00023186"/>
    </source>
</evidence>
<feature type="binding site" evidence="6">
    <location>
        <begin position="30"/>
        <end position="33"/>
    </location>
    <ligand>
        <name>ATP</name>
        <dbReference type="ChEBI" id="CHEBI:30616"/>
    </ligand>
</feature>
<dbReference type="GO" id="GO:0005524">
    <property type="term" value="F:ATP binding"/>
    <property type="evidence" value="ECO:0007669"/>
    <property type="project" value="UniProtKB-UniRule"/>
</dbReference>
<dbReference type="EC" id="5.6.1.7" evidence="6"/>
<keyword evidence="12" id="KW-1185">Reference proteome</keyword>
<gene>
    <name evidence="11" type="primary">groEL1</name>
    <name evidence="6" type="synonym">groEL</name>
    <name evidence="6" type="synonym">groL</name>
    <name evidence="11" type="ORF">BGL_2c05300</name>
</gene>
<keyword evidence="9" id="KW-0175">Coiled coil</keyword>
<feature type="binding site" evidence="6">
    <location>
        <begin position="479"/>
        <end position="481"/>
    </location>
    <ligand>
        <name>ATP</name>
        <dbReference type="ChEBI" id="CHEBI:30616"/>
    </ligand>
</feature>
<keyword evidence="6" id="KW-0963">Cytoplasm</keyword>
<dbReference type="KEGG" id="bgp:BGL_2c05300"/>
<reference evidence="12" key="1">
    <citation type="submission" date="2011-03" db="EMBL/GenBank/DDBJ databases">
        <authorList>
            <person name="Voget S."/>
            <person name="Streit W.R."/>
            <person name="Jaeger K.E."/>
            <person name="Daniel R."/>
        </authorList>
    </citation>
    <scope>NUCLEOTIDE SEQUENCE [LARGE SCALE GENOMIC DNA]</scope>
    <source>
        <strain evidence="12">PG1</strain>
    </source>
</reference>
<dbReference type="RefSeq" id="WP_042627222.1">
    <property type="nucleotide sequence ID" value="NZ_CP002581.1"/>
</dbReference>
<dbReference type="PRINTS" id="PR00298">
    <property type="entry name" value="CHAPERONIN60"/>
</dbReference>
<dbReference type="PANTHER" id="PTHR45633">
    <property type="entry name" value="60 KDA HEAT SHOCK PROTEIN, MITOCHONDRIAL"/>
    <property type="match status" value="1"/>
</dbReference>
<evidence type="ECO:0000256" key="2">
    <source>
        <dbReference type="ARBA" id="ARBA00022741"/>
    </source>
</evidence>
<evidence type="ECO:0000256" key="9">
    <source>
        <dbReference type="SAM" id="Coils"/>
    </source>
</evidence>
<reference evidence="11 12" key="2">
    <citation type="journal article" date="2016" name="Appl. Microbiol. Biotechnol.">
        <title>Mutations improving production and secretion of extracellular lipase by Burkholderia glumae PG1.</title>
        <authorList>
            <person name="Knapp A."/>
            <person name="Voget S."/>
            <person name="Gao R."/>
            <person name="Zaburannyi N."/>
            <person name="Krysciak D."/>
            <person name="Breuer M."/>
            <person name="Hauer B."/>
            <person name="Streit W.R."/>
            <person name="Muller R."/>
            <person name="Daniel R."/>
            <person name="Jaeger K.E."/>
        </authorList>
    </citation>
    <scope>NUCLEOTIDE SEQUENCE [LARGE SCALE GENOMIC DNA]</scope>
    <source>
        <strain evidence="11 12">PG1</strain>
    </source>
</reference>
<dbReference type="PROSITE" id="PS00296">
    <property type="entry name" value="CHAPERONINS_CPN60"/>
    <property type="match status" value="1"/>
</dbReference>
<dbReference type="Gene3D" id="1.10.560.10">
    <property type="entry name" value="GroEL-like equatorial domain"/>
    <property type="match status" value="1"/>
</dbReference>
<dbReference type="GO" id="GO:0005737">
    <property type="term" value="C:cytoplasm"/>
    <property type="evidence" value="ECO:0007669"/>
    <property type="project" value="UniProtKB-SubCell"/>
</dbReference>
<proteinExistence type="inferred from homology"/>
<dbReference type="HAMAP" id="MF_00600">
    <property type="entry name" value="CH60"/>
    <property type="match status" value="1"/>
</dbReference>
<comment type="function">
    <text evidence="6 8">Together with its co-chaperonin GroES, plays an essential role in assisting protein folding. The GroEL-GroES system forms a nano-cage that allows encapsulation of the non-native substrate proteins and provides a physical environment optimized to promote and accelerate protein folding.</text>
</comment>
<keyword evidence="5 6" id="KW-0413">Isomerase</keyword>
<feature type="compositionally biased region" description="Low complexity" evidence="10">
    <location>
        <begin position="531"/>
        <end position="542"/>
    </location>
</feature>
<evidence type="ECO:0000256" key="6">
    <source>
        <dbReference type="HAMAP-Rule" id="MF_00600"/>
    </source>
</evidence>
<dbReference type="InterPro" id="IPR027413">
    <property type="entry name" value="GROEL-like_equatorial_sf"/>
</dbReference>
<sequence>MSAKDVKFHDGARARIVKGVNVLADAVKVTLGPKGRNVLIERSFGAPTITKDGVSVAKEIELKDRFENMGAQVVKQVASKTADVAGDGTTTATVLAQAIVQEGMKHVAAGINPMDLKRGIDKAVAAVLDELRKLSRPISTNREIAQVGSISANSDEAIGKIIAEAMEKVGKEGVITVEDGKSLENELNVVEGMQFDRGYLSPYFINDPAKQAAYLDDALILLHDGKISSVRDLLPVLEAGSKAGKPLLIVAEDVDGEALATLVVNAMRGILKVAAVKAPGFGDRRKAMLEDIAILTGATVISEETGTQLQKATLEDLGRARRVEVRKEDTIIIDGAGEQKRIQERVQSIRRQLEDTTSDYDREKLQERVAKLAGGVAVIKVGAATEVEMKEKKDRVDDALHATRAAVEEGIVPGGGVALVRARSALASLKGANGDQDAGIRIVLRALEAPMRVIASNAGDEPSVVIAKVLEGSGNFGYDAATGEYGDLVEAGVVDPTKVTRTALQNAASIAGLILTTDATVAEAPKDEKPAPASAPAPEFDY</sequence>
<dbReference type="FunFam" id="1.10.560.10:FF:000001">
    <property type="entry name" value="60 kDa chaperonin"/>
    <property type="match status" value="1"/>
</dbReference>
<evidence type="ECO:0000256" key="5">
    <source>
        <dbReference type="ARBA" id="ARBA00023235"/>
    </source>
</evidence>
<dbReference type="GO" id="GO:0140662">
    <property type="term" value="F:ATP-dependent protein folding chaperone"/>
    <property type="evidence" value="ECO:0007669"/>
    <property type="project" value="InterPro"/>
</dbReference>
<comment type="subcellular location">
    <subcellularLocation>
        <location evidence="6">Cytoplasm</location>
    </subcellularLocation>
</comment>
<keyword evidence="2 6" id="KW-0547">Nucleotide-binding</keyword>
<dbReference type="Gene3D" id="3.50.7.10">
    <property type="entry name" value="GroEL"/>
    <property type="match status" value="1"/>
</dbReference>
<dbReference type="NCBIfam" id="TIGR02348">
    <property type="entry name" value="GroEL"/>
    <property type="match status" value="1"/>
</dbReference>
<keyword evidence="3 6" id="KW-0067">ATP-binding</keyword>
<feature type="coiled-coil region" evidence="9">
    <location>
        <begin position="339"/>
        <end position="366"/>
    </location>
</feature>
<dbReference type="SUPFAM" id="SSF52029">
    <property type="entry name" value="GroEL apical domain-like"/>
    <property type="match status" value="1"/>
</dbReference>
<dbReference type="CDD" id="cd03344">
    <property type="entry name" value="GroEL"/>
    <property type="match status" value="1"/>
</dbReference>
<feature type="binding site" evidence="6">
    <location>
        <begin position="87"/>
        <end position="91"/>
    </location>
    <ligand>
        <name>ATP</name>
        <dbReference type="ChEBI" id="CHEBI:30616"/>
    </ligand>
</feature>
<evidence type="ECO:0000256" key="8">
    <source>
        <dbReference type="RuleBase" id="RU000419"/>
    </source>
</evidence>
<comment type="subunit">
    <text evidence="6 8">Forms a cylinder of 14 subunits composed of two heptameric rings stacked back-to-back. Interacts with the co-chaperonin GroES.</text>
</comment>
<evidence type="ECO:0000313" key="12">
    <source>
        <dbReference type="Proteomes" id="UP000031838"/>
    </source>
</evidence>
<dbReference type="InterPro" id="IPR027410">
    <property type="entry name" value="TCP-1-like_intermed_sf"/>
</dbReference>
<keyword evidence="4 6" id="KW-0143">Chaperone</keyword>
<dbReference type="Proteomes" id="UP000031838">
    <property type="component" value="Chromosome 2"/>
</dbReference>
<dbReference type="FunFam" id="3.50.7.10:FF:000001">
    <property type="entry name" value="60 kDa chaperonin"/>
    <property type="match status" value="1"/>
</dbReference>
<evidence type="ECO:0000256" key="7">
    <source>
        <dbReference type="RuleBase" id="RU000418"/>
    </source>
</evidence>
<feature type="binding site" evidence="6">
    <location>
        <position position="51"/>
    </location>
    <ligand>
        <name>ATP</name>
        <dbReference type="ChEBI" id="CHEBI:30616"/>
    </ligand>
</feature>
<dbReference type="SUPFAM" id="SSF48592">
    <property type="entry name" value="GroEL equatorial domain-like"/>
    <property type="match status" value="1"/>
</dbReference>
<evidence type="ECO:0000313" key="11">
    <source>
        <dbReference type="EMBL" id="AJK48614.1"/>
    </source>
</evidence>
<dbReference type="NCBIfam" id="NF009488">
    <property type="entry name" value="PRK12850.1"/>
    <property type="match status" value="1"/>
</dbReference>
<evidence type="ECO:0000256" key="3">
    <source>
        <dbReference type="ARBA" id="ARBA00022840"/>
    </source>
</evidence>
<evidence type="ECO:0000256" key="10">
    <source>
        <dbReference type="SAM" id="MobiDB-lite"/>
    </source>
</evidence>
<evidence type="ECO:0000256" key="1">
    <source>
        <dbReference type="ARBA" id="ARBA00006607"/>
    </source>
</evidence>
<dbReference type="GO" id="GO:0016853">
    <property type="term" value="F:isomerase activity"/>
    <property type="evidence" value="ECO:0007669"/>
    <property type="project" value="UniProtKB-KW"/>
</dbReference>